<evidence type="ECO:0000313" key="2">
    <source>
        <dbReference type="EMBL" id="KZS99562.1"/>
    </source>
</evidence>
<reference evidence="2 3" key="1">
    <citation type="journal article" date="2016" name="Mol. Biol. Evol.">
        <title>Comparative Genomics of Early-Diverging Mushroom-Forming Fungi Provides Insights into the Origins of Lignocellulose Decay Capabilities.</title>
        <authorList>
            <person name="Nagy L.G."/>
            <person name="Riley R."/>
            <person name="Tritt A."/>
            <person name="Adam C."/>
            <person name="Daum C."/>
            <person name="Floudas D."/>
            <person name="Sun H."/>
            <person name="Yadav J.S."/>
            <person name="Pangilinan J."/>
            <person name="Larsson K.H."/>
            <person name="Matsuura K."/>
            <person name="Barry K."/>
            <person name="Labutti K."/>
            <person name="Kuo R."/>
            <person name="Ohm R.A."/>
            <person name="Bhattacharya S.S."/>
            <person name="Shirouzu T."/>
            <person name="Yoshinaga Y."/>
            <person name="Martin F.M."/>
            <person name="Grigoriev I.V."/>
            <person name="Hibbett D.S."/>
        </authorList>
    </citation>
    <scope>NUCLEOTIDE SEQUENCE [LARGE SCALE GENOMIC DNA]</scope>
    <source>
        <strain evidence="2 3">93-53</strain>
    </source>
</reference>
<keyword evidence="3" id="KW-1185">Reference proteome</keyword>
<feature type="compositionally biased region" description="Basic and acidic residues" evidence="1">
    <location>
        <begin position="86"/>
        <end position="97"/>
    </location>
</feature>
<protein>
    <submittedName>
        <fullName evidence="2">Uncharacterized protein</fullName>
    </submittedName>
</protein>
<dbReference type="InParanoid" id="A0A165AS94"/>
<feature type="compositionally biased region" description="Basic and acidic residues" evidence="1">
    <location>
        <begin position="14"/>
        <end position="30"/>
    </location>
</feature>
<dbReference type="Proteomes" id="UP000076871">
    <property type="component" value="Unassembled WGS sequence"/>
</dbReference>
<feature type="region of interest" description="Disordered" evidence="1">
    <location>
        <begin position="1"/>
        <end position="30"/>
    </location>
</feature>
<dbReference type="EMBL" id="KV427783">
    <property type="protein sequence ID" value="KZS99562.1"/>
    <property type="molecule type" value="Genomic_DNA"/>
</dbReference>
<dbReference type="GeneID" id="63830690"/>
<sequence length="190" mass="20370">MEMEGNEGQGRLTAHGDRRVSQEGHARPLDVRALSAEPSQIRAMAMAMALRTLPARVASKLGGKDMNDGETEGGAETGESSGCVHKTRDERDGEERTLLGWSSRSDAGEQLLTVSPSLVIGVPGHRPPITRTPFVPRRLLASGTPFHRMWPILHQPSNAMHLHCCSQRRQTAAKGAFGAGAPLAAEDPPV</sequence>
<dbReference type="AlphaFoldDB" id="A0A165AS94"/>
<evidence type="ECO:0000313" key="3">
    <source>
        <dbReference type="Proteomes" id="UP000076871"/>
    </source>
</evidence>
<proteinExistence type="predicted"/>
<accession>A0A165AS94</accession>
<organism evidence="2 3">
    <name type="scientific">Laetiporus sulphureus 93-53</name>
    <dbReference type="NCBI Taxonomy" id="1314785"/>
    <lineage>
        <taxon>Eukaryota</taxon>
        <taxon>Fungi</taxon>
        <taxon>Dikarya</taxon>
        <taxon>Basidiomycota</taxon>
        <taxon>Agaricomycotina</taxon>
        <taxon>Agaricomycetes</taxon>
        <taxon>Polyporales</taxon>
        <taxon>Laetiporus</taxon>
    </lineage>
</organism>
<dbReference type="RefSeq" id="XP_040757303.1">
    <property type="nucleotide sequence ID" value="XM_040913662.1"/>
</dbReference>
<feature type="region of interest" description="Disordered" evidence="1">
    <location>
        <begin position="60"/>
        <end position="102"/>
    </location>
</feature>
<gene>
    <name evidence="2" type="ORF">LAESUDRAFT_765400</name>
</gene>
<evidence type="ECO:0000256" key="1">
    <source>
        <dbReference type="SAM" id="MobiDB-lite"/>
    </source>
</evidence>
<name>A0A165AS94_9APHY</name>